<feature type="compositionally biased region" description="Polar residues" evidence="1">
    <location>
        <begin position="1"/>
        <end position="15"/>
    </location>
</feature>
<protein>
    <recommendedName>
        <fullName evidence="4">NB-ARC domain-containing protein</fullName>
    </recommendedName>
</protein>
<dbReference type="PANTHER" id="PTHR47691">
    <property type="entry name" value="REGULATOR-RELATED"/>
    <property type="match status" value="1"/>
</dbReference>
<reference evidence="2 3" key="1">
    <citation type="submission" date="2020-09" db="EMBL/GenBank/DDBJ databases">
        <title>Diversity and distribution of actinomycetes associated with coral in the coast of Hainan.</title>
        <authorList>
            <person name="Li F."/>
        </authorList>
    </citation>
    <scope>NUCLEOTIDE SEQUENCE [LARGE SCALE GENOMIC DNA]</scope>
    <source>
        <strain evidence="2 3">HNM0947</strain>
    </source>
</reference>
<dbReference type="PANTHER" id="PTHR47691:SF3">
    <property type="entry name" value="HTH-TYPE TRANSCRIPTIONAL REGULATOR RV0890C-RELATED"/>
    <property type="match status" value="1"/>
</dbReference>
<dbReference type="Gene3D" id="1.25.40.10">
    <property type="entry name" value="Tetratricopeptide repeat domain"/>
    <property type="match status" value="1"/>
</dbReference>
<accession>A0ABR9PDQ8</accession>
<evidence type="ECO:0000313" key="2">
    <source>
        <dbReference type="EMBL" id="MBE3001992.1"/>
    </source>
</evidence>
<gene>
    <name evidence="2" type="ORF">IDM40_25325</name>
</gene>
<evidence type="ECO:0000313" key="3">
    <source>
        <dbReference type="Proteomes" id="UP000806528"/>
    </source>
</evidence>
<comment type="caution">
    <text evidence="2">The sequence shown here is derived from an EMBL/GenBank/DDBJ whole genome shotgun (WGS) entry which is preliminary data.</text>
</comment>
<dbReference type="EMBL" id="JADBGI010000032">
    <property type="protein sequence ID" value="MBE3001992.1"/>
    <property type="molecule type" value="Genomic_DNA"/>
</dbReference>
<dbReference type="RefSeq" id="WP_193124583.1">
    <property type="nucleotide sequence ID" value="NZ_JADBGI010000032.1"/>
</dbReference>
<dbReference type="SUPFAM" id="SSF48452">
    <property type="entry name" value="TPR-like"/>
    <property type="match status" value="1"/>
</dbReference>
<evidence type="ECO:0000256" key="1">
    <source>
        <dbReference type="SAM" id="MobiDB-lite"/>
    </source>
</evidence>
<sequence length="708" mass="77055">MSADPSRTPSTSNSLAGDVNGGQVTMAGTMRDVHNHYYGEPPVQPPSQRPMLVSTPPMDFVNHEETLAWIRRHLDPDGPPVVMVCSGPLGIGKSAFLSKAAYAMEGYFTGGQLTHEYVRGAQEDSDAALQRFLRALGVHQDALPRDPRAWADEYRTRTRDKRMLVVVEGAWEPAQVRGLVPTGRGSLVLVSGDGPDLGELKLHPGARMRDLDPLARPDARALLQNRAERDLGSEDPEALDLITYVCGGLPLALVLAGAQLHNEGPGSARALAAKLRSTRGALKAIGDERTNLDVLFHTAYQELSPEAAALYRALASWPGPHCDASVVRAVASQEAASELVDANLVGSDSAGSLRFRHDLMRTHAGERAQAEEGSDEREQTLVRMLDAYLVVLGFAERAARGERLRVVDLDALLAGSEDPFGGDRDAARRWLARERHTLLAVVLRSADLGLNEHAWTFSELSTSLYLDQRFLHDWRSSGEAGADAARLAGNAAAEARLSSLVSRPLTDLGRTEWAAERIERAVELAEQVGDALLSGSVWEFYGRHLEGRDLRAAIGAYDRSVRHNEASDSPMAVRGSALSVLFRGTARSRAGDHESAVEDIRDARERLLGLPEGPDRRMAARACAALGRAQADAGDLDGALQTLRTAEHELAEGEWHYYRAEACEQLAGVLERLAQPEEARTRLEEAEQIYRTVGSPRARAIQDRLRDG</sequence>
<dbReference type="SUPFAM" id="SSF52540">
    <property type="entry name" value="P-loop containing nucleoside triphosphate hydrolases"/>
    <property type="match status" value="1"/>
</dbReference>
<dbReference type="InterPro" id="IPR011990">
    <property type="entry name" value="TPR-like_helical_dom_sf"/>
</dbReference>
<dbReference type="InterPro" id="IPR027417">
    <property type="entry name" value="P-loop_NTPase"/>
</dbReference>
<keyword evidence="3" id="KW-1185">Reference proteome</keyword>
<feature type="region of interest" description="Disordered" evidence="1">
    <location>
        <begin position="1"/>
        <end position="23"/>
    </location>
</feature>
<dbReference type="PRINTS" id="PR00364">
    <property type="entry name" value="DISEASERSIST"/>
</dbReference>
<dbReference type="Proteomes" id="UP000806528">
    <property type="component" value="Unassembled WGS sequence"/>
</dbReference>
<name>A0ABR9PDQ8_9ACTN</name>
<organism evidence="2 3">
    <name type="scientific">Nocardiopsis coralli</name>
    <dbReference type="NCBI Taxonomy" id="2772213"/>
    <lineage>
        <taxon>Bacteria</taxon>
        <taxon>Bacillati</taxon>
        <taxon>Actinomycetota</taxon>
        <taxon>Actinomycetes</taxon>
        <taxon>Streptosporangiales</taxon>
        <taxon>Nocardiopsidaceae</taxon>
        <taxon>Nocardiopsis</taxon>
    </lineage>
</organism>
<dbReference type="Gene3D" id="3.40.50.300">
    <property type="entry name" value="P-loop containing nucleotide triphosphate hydrolases"/>
    <property type="match status" value="1"/>
</dbReference>
<proteinExistence type="predicted"/>
<evidence type="ECO:0008006" key="4">
    <source>
        <dbReference type="Google" id="ProtNLM"/>
    </source>
</evidence>